<accession>A0A0C3QG61</accession>
<dbReference type="EMBL" id="KN822971">
    <property type="protein sequence ID" value="KIO30565.1"/>
    <property type="molecule type" value="Genomic_DNA"/>
</dbReference>
<dbReference type="AlphaFoldDB" id="A0A0C3QG61"/>
<dbReference type="OrthoDB" id="3156807at2759"/>
<dbReference type="STRING" id="1051891.A0A0C3QG61"/>
<keyword evidence="2" id="KW-1185">Reference proteome</keyword>
<evidence type="ECO:0000313" key="2">
    <source>
        <dbReference type="Proteomes" id="UP000054248"/>
    </source>
</evidence>
<reference evidence="2" key="2">
    <citation type="submission" date="2015-01" db="EMBL/GenBank/DDBJ databases">
        <title>Evolutionary Origins and Diversification of the Mycorrhizal Mutualists.</title>
        <authorList>
            <consortium name="DOE Joint Genome Institute"/>
            <consortium name="Mycorrhizal Genomics Consortium"/>
            <person name="Kohler A."/>
            <person name="Kuo A."/>
            <person name="Nagy L.G."/>
            <person name="Floudas D."/>
            <person name="Copeland A."/>
            <person name="Barry K.W."/>
            <person name="Cichocki N."/>
            <person name="Veneault-Fourrey C."/>
            <person name="LaButti K."/>
            <person name="Lindquist E.A."/>
            <person name="Lipzen A."/>
            <person name="Lundell T."/>
            <person name="Morin E."/>
            <person name="Murat C."/>
            <person name="Riley R."/>
            <person name="Ohm R."/>
            <person name="Sun H."/>
            <person name="Tunlid A."/>
            <person name="Henrissat B."/>
            <person name="Grigoriev I.V."/>
            <person name="Hibbett D.S."/>
            <person name="Martin F."/>
        </authorList>
    </citation>
    <scope>NUCLEOTIDE SEQUENCE [LARGE SCALE GENOMIC DNA]</scope>
    <source>
        <strain evidence="2">MUT 4182</strain>
    </source>
</reference>
<dbReference type="SUPFAM" id="SSF52540">
    <property type="entry name" value="P-loop containing nucleoside triphosphate hydrolases"/>
    <property type="match status" value="1"/>
</dbReference>
<dbReference type="PANTHER" id="PTHR21529">
    <property type="entry name" value="MAMMARY TURMOR VIRUS RECEPTOR HOMOLOG 1, 2 MTVR1, 2"/>
    <property type="match status" value="1"/>
</dbReference>
<dbReference type="HOGENOM" id="CLU_022954_2_0_1"/>
<evidence type="ECO:0000313" key="1">
    <source>
        <dbReference type="EMBL" id="KIO30565.1"/>
    </source>
</evidence>
<gene>
    <name evidence="1" type="ORF">M407DRAFT_20453</name>
</gene>
<organism evidence="1 2">
    <name type="scientific">Tulasnella calospora MUT 4182</name>
    <dbReference type="NCBI Taxonomy" id="1051891"/>
    <lineage>
        <taxon>Eukaryota</taxon>
        <taxon>Fungi</taxon>
        <taxon>Dikarya</taxon>
        <taxon>Basidiomycota</taxon>
        <taxon>Agaricomycotina</taxon>
        <taxon>Agaricomycetes</taxon>
        <taxon>Cantharellales</taxon>
        <taxon>Tulasnellaceae</taxon>
        <taxon>Tulasnella</taxon>
    </lineage>
</organism>
<dbReference type="InterPro" id="IPR039904">
    <property type="entry name" value="TRANK1"/>
</dbReference>
<sequence>MLLVFLEHSRPSEFLKKDFRIPIYTADIGDGLRLIYHIDFGAPTVTGDESQFIRVFGVYHESEVDVKFWESVAAQLARRGQEYIERCTDRGETRIRFKGIETVPPTVSSPLDVSRWNEAGADIEIDESHFLELHRILSLEKFVPLSRNFFDSIQKFDEHSFMFAVSSPEYRVITHPSSCLVLGRSGTGKTTCMIFRMTVLDMDSKDSQLPKRQMFITQSRTLAKNVRKYWTQLSQAEKNEAVITPRAPTFDPSLADMDESAEETGVFKLPLKFSELKMSDFPVFLTYNELCKLLEADYGFHFHPSTIATTFPTFHRAHHGGPIRQPLINFEYFNANIWPRMNEAIKKGLHPVLVYSEFMGVIKGSEASRNFPKGFLDRQAYESQSSRTHFGDPTERSRIYTLFEAYLRLRPPASYDAADRVHSLLAEVEAKGIPGDPIDFLYVDEAQDHLMLEAACELLNLIPALVLDY</sequence>
<protein>
    <recommendedName>
        <fullName evidence="3">UvrD-like helicase ATP-binding domain-containing protein</fullName>
    </recommendedName>
</protein>
<name>A0A0C3QG61_9AGAM</name>
<dbReference type="PANTHER" id="PTHR21529:SF4">
    <property type="entry name" value="TPR AND ANKYRIN REPEAT-CONTAINING PROTEIN 1"/>
    <property type="match status" value="1"/>
</dbReference>
<reference evidence="1 2" key="1">
    <citation type="submission" date="2014-04" db="EMBL/GenBank/DDBJ databases">
        <authorList>
            <consortium name="DOE Joint Genome Institute"/>
            <person name="Kuo A."/>
            <person name="Girlanda M."/>
            <person name="Perotto S."/>
            <person name="Kohler A."/>
            <person name="Nagy L.G."/>
            <person name="Floudas D."/>
            <person name="Copeland A."/>
            <person name="Barry K.W."/>
            <person name="Cichocki N."/>
            <person name="Veneault-Fourrey C."/>
            <person name="LaButti K."/>
            <person name="Lindquist E.A."/>
            <person name="Lipzen A."/>
            <person name="Lundell T."/>
            <person name="Morin E."/>
            <person name="Murat C."/>
            <person name="Sun H."/>
            <person name="Tunlid A."/>
            <person name="Henrissat B."/>
            <person name="Grigoriev I.V."/>
            <person name="Hibbett D.S."/>
            <person name="Martin F."/>
            <person name="Nordberg H.P."/>
            <person name="Cantor M.N."/>
            <person name="Hua S.X."/>
        </authorList>
    </citation>
    <scope>NUCLEOTIDE SEQUENCE [LARGE SCALE GENOMIC DNA]</scope>
    <source>
        <strain evidence="1 2">MUT 4182</strain>
    </source>
</reference>
<proteinExistence type="predicted"/>
<dbReference type="InterPro" id="IPR027417">
    <property type="entry name" value="P-loop_NTPase"/>
</dbReference>
<evidence type="ECO:0008006" key="3">
    <source>
        <dbReference type="Google" id="ProtNLM"/>
    </source>
</evidence>
<dbReference type="Proteomes" id="UP000054248">
    <property type="component" value="Unassembled WGS sequence"/>
</dbReference>